<sequence length="161" mass="16352">MHTSLAAQLLRRNSRKDIATLGTLFTGWSGRAAPRNDALRRMTMGGAGPDTPVAQATPAAPAYTDAFSAVQLQPTNSLTKQESAFLLSPKSSLAAVLTPTASLKDPAGADGPLLSPTVSKTGLEAILASSVSFRASAEVLLSGRANTMAGTAAPSALSIST</sequence>
<dbReference type="AlphaFoldDB" id="A0A150H2X6"/>
<proteinExistence type="predicted"/>
<name>A0A150H2X6_GONPE</name>
<reference evidence="2" key="1">
    <citation type="journal article" date="2016" name="Nat. Commun.">
        <title>The Gonium pectorale genome demonstrates co-option of cell cycle regulation during the evolution of multicellularity.</title>
        <authorList>
            <person name="Hanschen E.R."/>
            <person name="Marriage T.N."/>
            <person name="Ferris P.J."/>
            <person name="Hamaji T."/>
            <person name="Toyoda A."/>
            <person name="Fujiyama A."/>
            <person name="Neme R."/>
            <person name="Noguchi H."/>
            <person name="Minakuchi Y."/>
            <person name="Suzuki M."/>
            <person name="Kawai-Toyooka H."/>
            <person name="Smith D.R."/>
            <person name="Sparks H."/>
            <person name="Anderson J."/>
            <person name="Bakaric R."/>
            <person name="Luria V."/>
            <person name="Karger A."/>
            <person name="Kirschner M.W."/>
            <person name="Durand P.M."/>
            <person name="Michod R.E."/>
            <person name="Nozaki H."/>
            <person name="Olson B.J."/>
        </authorList>
    </citation>
    <scope>NUCLEOTIDE SEQUENCE [LARGE SCALE GENOMIC DNA]</scope>
    <source>
        <strain evidence="2">NIES-2863</strain>
    </source>
</reference>
<organism evidence="1 2">
    <name type="scientific">Gonium pectorale</name>
    <name type="common">Green alga</name>
    <dbReference type="NCBI Taxonomy" id="33097"/>
    <lineage>
        <taxon>Eukaryota</taxon>
        <taxon>Viridiplantae</taxon>
        <taxon>Chlorophyta</taxon>
        <taxon>core chlorophytes</taxon>
        <taxon>Chlorophyceae</taxon>
        <taxon>CS clade</taxon>
        <taxon>Chlamydomonadales</taxon>
        <taxon>Volvocaceae</taxon>
        <taxon>Gonium</taxon>
    </lineage>
</organism>
<evidence type="ECO:0000313" key="2">
    <source>
        <dbReference type="Proteomes" id="UP000075714"/>
    </source>
</evidence>
<gene>
    <name evidence="1" type="ORF">GPECTOR_1g472</name>
</gene>
<accession>A0A150H2X6</accession>
<dbReference type="OrthoDB" id="532996at2759"/>
<keyword evidence="2" id="KW-1185">Reference proteome</keyword>
<evidence type="ECO:0000313" key="1">
    <source>
        <dbReference type="EMBL" id="KXZ56526.1"/>
    </source>
</evidence>
<dbReference type="EMBL" id="LSYV01000002">
    <property type="protein sequence ID" value="KXZ56526.1"/>
    <property type="molecule type" value="Genomic_DNA"/>
</dbReference>
<comment type="caution">
    <text evidence="1">The sequence shown here is derived from an EMBL/GenBank/DDBJ whole genome shotgun (WGS) entry which is preliminary data.</text>
</comment>
<dbReference type="Proteomes" id="UP000075714">
    <property type="component" value="Unassembled WGS sequence"/>
</dbReference>
<protein>
    <submittedName>
        <fullName evidence="1">Uncharacterized protein</fullName>
    </submittedName>
</protein>